<keyword evidence="1" id="KW-0808">Transferase</keyword>
<feature type="domain" description="Beta-ketoacyl-[acyl-carrier-protein] synthase III N-terminal" evidence="4">
    <location>
        <begin position="128"/>
        <end position="200"/>
    </location>
</feature>
<accession>A0ABQ2UGK3</accession>
<feature type="domain" description="Beta-ketoacyl-[acyl-carrier-protein] synthase III C-terminal" evidence="3">
    <location>
        <begin position="261"/>
        <end position="342"/>
    </location>
</feature>
<dbReference type="CDD" id="cd00830">
    <property type="entry name" value="KAS_III"/>
    <property type="match status" value="1"/>
</dbReference>
<dbReference type="InterPro" id="IPR013747">
    <property type="entry name" value="ACP_syn_III_C"/>
</dbReference>
<evidence type="ECO:0000313" key="6">
    <source>
        <dbReference type="Proteomes" id="UP000649573"/>
    </source>
</evidence>
<dbReference type="PANTHER" id="PTHR34069:SF2">
    <property type="entry name" value="BETA-KETOACYL-[ACYL-CARRIER-PROTEIN] SYNTHASE III"/>
    <property type="match status" value="1"/>
</dbReference>
<organism evidence="5 6">
    <name type="scientific">Lentzea flava</name>
    <dbReference type="NCBI Taxonomy" id="103732"/>
    <lineage>
        <taxon>Bacteria</taxon>
        <taxon>Bacillati</taxon>
        <taxon>Actinomycetota</taxon>
        <taxon>Actinomycetes</taxon>
        <taxon>Pseudonocardiales</taxon>
        <taxon>Pseudonocardiaceae</taxon>
        <taxon>Lentzea</taxon>
    </lineage>
</organism>
<dbReference type="Pfam" id="PF08541">
    <property type="entry name" value="ACP_syn_III_C"/>
    <property type="match status" value="1"/>
</dbReference>
<dbReference type="InterPro" id="IPR013751">
    <property type="entry name" value="ACP_syn_III_N"/>
</dbReference>
<evidence type="ECO:0000259" key="4">
    <source>
        <dbReference type="Pfam" id="PF08545"/>
    </source>
</evidence>
<dbReference type="RefSeq" id="WP_189253888.1">
    <property type="nucleotide sequence ID" value="NZ_BMRE01000008.1"/>
</dbReference>
<evidence type="ECO:0000313" key="5">
    <source>
        <dbReference type="EMBL" id="GGU32577.1"/>
    </source>
</evidence>
<comment type="caution">
    <text evidence="5">The sequence shown here is derived from an EMBL/GenBank/DDBJ whole genome shotgun (WGS) entry which is preliminary data.</text>
</comment>
<keyword evidence="2" id="KW-0012">Acyltransferase</keyword>
<dbReference type="Proteomes" id="UP000649573">
    <property type="component" value="Unassembled WGS sequence"/>
</dbReference>
<dbReference type="InterPro" id="IPR016039">
    <property type="entry name" value="Thiolase-like"/>
</dbReference>
<proteinExistence type="predicted"/>
<keyword evidence="6" id="KW-1185">Reference proteome</keyword>
<dbReference type="EMBL" id="BMRE01000008">
    <property type="protein sequence ID" value="GGU32577.1"/>
    <property type="molecule type" value="Genomic_DNA"/>
</dbReference>
<dbReference type="Pfam" id="PF08545">
    <property type="entry name" value="ACP_syn_III"/>
    <property type="match status" value="1"/>
</dbReference>
<name>A0ABQ2UGK3_9PSEU</name>
<protein>
    <submittedName>
        <fullName evidence="5">3-oxoacyl-[acyl-carrier-protein] synthase 3</fullName>
    </submittedName>
</protein>
<sequence>MVADESCHCGCALAAWAEGDFRNPVGIIGCGSYLPPRVVPNEEVAAAAGVTASWIEERTGIRSRRFADESQAASDLAALACEEALADAGITAADVSVIVVATSTPDSPQPPTACVLQHLIGAHKASAFDVNAVCSGFVFALDVARRMVDQGGFALVVGVDVYSRIIDPADRRTAVLFGDGAGAVVLGPSATGSIHGVRLASFGAHRDLIRVPAGGSRIPPSKESLLAGEHYFQMNGRAVREFVKQEVPPAVQDFIGHLPVNAGAVRHFIPHQANQVMLRELVTELGLPNVRMHETVAEFGNTGAASIPVTLAAARTEIQRGDDVLLTAFGGGMAMGLALVRW</sequence>
<dbReference type="Gene3D" id="3.40.47.10">
    <property type="match status" value="1"/>
</dbReference>
<evidence type="ECO:0000259" key="3">
    <source>
        <dbReference type="Pfam" id="PF08541"/>
    </source>
</evidence>
<dbReference type="SUPFAM" id="SSF53901">
    <property type="entry name" value="Thiolase-like"/>
    <property type="match status" value="2"/>
</dbReference>
<evidence type="ECO:0000256" key="2">
    <source>
        <dbReference type="ARBA" id="ARBA00023315"/>
    </source>
</evidence>
<dbReference type="NCBIfam" id="NF006829">
    <property type="entry name" value="PRK09352.1"/>
    <property type="match status" value="1"/>
</dbReference>
<dbReference type="PANTHER" id="PTHR34069">
    <property type="entry name" value="3-OXOACYL-[ACYL-CARRIER-PROTEIN] SYNTHASE 3"/>
    <property type="match status" value="1"/>
</dbReference>
<evidence type="ECO:0000256" key="1">
    <source>
        <dbReference type="ARBA" id="ARBA00022679"/>
    </source>
</evidence>
<gene>
    <name evidence="5" type="primary">fabH</name>
    <name evidence="5" type="ORF">GCM10010178_25990</name>
</gene>
<reference evidence="6" key="1">
    <citation type="journal article" date="2019" name="Int. J. Syst. Evol. Microbiol.">
        <title>The Global Catalogue of Microorganisms (GCM) 10K type strain sequencing project: providing services to taxonomists for standard genome sequencing and annotation.</title>
        <authorList>
            <consortium name="The Broad Institute Genomics Platform"/>
            <consortium name="The Broad Institute Genome Sequencing Center for Infectious Disease"/>
            <person name="Wu L."/>
            <person name="Ma J."/>
        </authorList>
    </citation>
    <scope>NUCLEOTIDE SEQUENCE [LARGE SCALE GENOMIC DNA]</scope>
    <source>
        <strain evidence="6">JCM 3296</strain>
    </source>
</reference>